<comment type="caution">
    <text evidence="2">The sequence shown here is derived from an EMBL/GenBank/DDBJ whole genome shotgun (WGS) entry which is preliminary data.</text>
</comment>
<dbReference type="InterPro" id="IPR029068">
    <property type="entry name" value="Glyas_Bleomycin-R_OHBP_Dase"/>
</dbReference>
<proteinExistence type="predicted"/>
<feature type="domain" description="Glyoxalase/fosfomycin resistance/dioxygenase" evidence="1">
    <location>
        <begin position="21"/>
        <end position="132"/>
    </location>
</feature>
<dbReference type="RefSeq" id="WP_377263506.1">
    <property type="nucleotide sequence ID" value="NZ_JBHMAA010000020.1"/>
</dbReference>
<evidence type="ECO:0000313" key="3">
    <source>
        <dbReference type="Proteomes" id="UP001589692"/>
    </source>
</evidence>
<dbReference type="SUPFAM" id="SSF54593">
    <property type="entry name" value="Glyoxalase/Bleomycin resistance protein/Dihydroxybiphenyl dioxygenase"/>
    <property type="match status" value="1"/>
</dbReference>
<evidence type="ECO:0000259" key="1">
    <source>
        <dbReference type="Pfam" id="PF00903"/>
    </source>
</evidence>
<dbReference type="Gene3D" id="3.10.180.10">
    <property type="entry name" value="2,3-Dihydroxybiphenyl 1,2-Dioxygenase, domain 1"/>
    <property type="match status" value="1"/>
</dbReference>
<dbReference type="InterPro" id="IPR004360">
    <property type="entry name" value="Glyas_Fos-R_dOase_dom"/>
</dbReference>
<dbReference type="PANTHER" id="PTHR34109">
    <property type="entry name" value="BNAUNNG04460D PROTEIN-RELATED"/>
    <property type="match status" value="1"/>
</dbReference>
<protein>
    <submittedName>
        <fullName evidence="2">VOC family protein</fullName>
    </submittedName>
</protein>
<dbReference type="Pfam" id="PF00903">
    <property type="entry name" value="Glyoxalase"/>
    <property type="match status" value="1"/>
</dbReference>
<organism evidence="2 3">
    <name type="scientific">Rhizobium puerariae</name>
    <dbReference type="NCBI Taxonomy" id="1585791"/>
    <lineage>
        <taxon>Bacteria</taxon>
        <taxon>Pseudomonadati</taxon>
        <taxon>Pseudomonadota</taxon>
        <taxon>Alphaproteobacteria</taxon>
        <taxon>Hyphomicrobiales</taxon>
        <taxon>Rhizobiaceae</taxon>
        <taxon>Rhizobium/Agrobacterium group</taxon>
        <taxon>Rhizobium</taxon>
    </lineage>
</organism>
<gene>
    <name evidence="2" type="ORF">ACFFP0_18330</name>
</gene>
<keyword evidence="3" id="KW-1185">Reference proteome</keyword>
<sequence>MIGSDFSLSLSLFVKQGLERETADFYRAAFGAEEINCYEMLRLLMIEMRLGPMGITVCGSDPKREAAPSHEGPFHPGTAGAVSAIFQLTVPDVKAVVSAAVEAGGIVRDEVQTDTRERQVASVFDPAGHIWVLIEQGQGEEEPVS</sequence>
<dbReference type="EMBL" id="JBHMAA010000020">
    <property type="protein sequence ID" value="MFB9950812.1"/>
    <property type="molecule type" value="Genomic_DNA"/>
</dbReference>
<reference evidence="2 3" key="1">
    <citation type="submission" date="2024-09" db="EMBL/GenBank/DDBJ databases">
        <authorList>
            <person name="Sun Q."/>
            <person name="Mori K."/>
        </authorList>
    </citation>
    <scope>NUCLEOTIDE SEQUENCE [LARGE SCALE GENOMIC DNA]</scope>
    <source>
        <strain evidence="2 3">TBRC 4938</strain>
    </source>
</reference>
<evidence type="ECO:0000313" key="2">
    <source>
        <dbReference type="EMBL" id="MFB9950812.1"/>
    </source>
</evidence>
<name>A0ABV6ALQ6_9HYPH</name>
<dbReference type="Proteomes" id="UP001589692">
    <property type="component" value="Unassembled WGS sequence"/>
</dbReference>
<accession>A0ABV6ALQ6</accession>